<proteinExistence type="predicted"/>
<dbReference type="Pfam" id="PF08240">
    <property type="entry name" value="ADH_N"/>
    <property type="match status" value="1"/>
</dbReference>
<dbReference type="InterPro" id="IPR036291">
    <property type="entry name" value="NAD(P)-bd_dom_sf"/>
</dbReference>
<dbReference type="Pfam" id="PF00107">
    <property type="entry name" value="ADH_zinc_N"/>
    <property type="match status" value="1"/>
</dbReference>
<feature type="domain" description="Enoyl reductase (ER)" evidence="8">
    <location>
        <begin position="279"/>
        <end position="597"/>
    </location>
</feature>
<dbReference type="Gene3D" id="3.40.50.720">
    <property type="entry name" value="NAD(P)-binding Rossmann-like Domain"/>
    <property type="match status" value="1"/>
</dbReference>
<dbReference type="InterPro" id="IPR011032">
    <property type="entry name" value="GroES-like_sf"/>
</dbReference>
<dbReference type="SMART" id="SM00829">
    <property type="entry name" value="PKS_ER"/>
    <property type="match status" value="1"/>
</dbReference>
<dbReference type="Proteomes" id="UP000039865">
    <property type="component" value="Unassembled WGS sequence"/>
</dbReference>
<evidence type="ECO:0000313" key="9">
    <source>
        <dbReference type="EMBL" id="CDW79252.1"/>
    </source>
</evidence>
<evidence type="ECO:0000313" key="10">
    <source>
        <dbReference type="Proteomes" id="UP000039865"/>
    </source>
</evidence>
<dbReference type="SUPFAM" id="SSF51735">
    <property type="entry name" value="NAD(P)-binding Rossmann-fold domains"/>
    <property type="match status" value="1"/>
</dbReference>
<dbReference type="PANTHER" id="PTHR48106:SF18">
    <property type="entry name" value="QUINONE OXIDOREDUCTASE PIG3"/>
    <property type="match status" value="1"/>
</dbReference>
<gene>
    <name evidence="9" type="primary">Contig10571.g11286</name>
    <name evidence="9" type="ORF">STYLEM_8238</name>
</gene>
<evidence type="ECO:0000256" key="4">
    <source>
        <dbReference type="ARBA" id="ARBA00022857"/>
    </source>
</evidence>
<dbReference type="InterPro" id="IPR023379">
    <property type="entry name" value="BART_dom"/>
</dbReference>
<sequence>MESQNVHDAAELLRQMEIEGKGTDNFVDIVDGEAFDEDEEFEISAQGKNNEDDEFDHIVGVLQEVLLDENFEQLQKKFCQANCMHFEATEENKLIYTDIFRNYQEQIETYISKRLQEAIEGFNMENFLEQVEQRKEEIDEQIMDTLLSFVDFDSFKELMLFSRAHLVATTPKLKSNKAQALGLKDGRQLSQQNQPLSQGHQEGQKQKLQEQDLKHFEEVIDKLAISGYQTVLHQDEDEDGEERPDLNLFIKKIQITIVQMEKSASIPKMMNSVLIVSPGQVDFGQVPVQTPGKNQVIIKVEAATLNPSDILFMRGLYNVKVDYPYTPGWEGSGTVVAAGESERAKALVGRKCAFMKANEIVIYKMRGAYADYIVTDVSNTFPLSDDLDFEETASFIVNPLTAVCMVERIKQLKSKCVVITAAASQIGRMLIKLCQKEGIQTICTIRREEQVQILKDLGVQAIVNTSLPDYKKTMEDLAAKYKPTTCLECIAGTFTGEILEYLTFGSTLILYGLLSDQPAGNIKVIPFIGKAQTIESFLLSVFLVKKTPKEVQEIVQKAEAMLRSELKTQVQARYGFHQIKEAIAFYMKNQTAGKILLKPSLTKASEQPKL</sequence>
<evidence type="ECO:0000256" key="2">
    <source>
        <dbReference type="ARBA" id="ARBA00004496"/>
    </source>
</evidence>
<keyword evidence="3" id="KW-0963">Cytoplasm</keyword>
<keyword evidence="7" id="KW-0966">Cell projection</keyword>
<dbReference type="InParanoid" id="A0A078ACD1"/>
<dbReference type="SUPFAM" id="SSF50129">
    <property type="entry name" value="GroES-like"/>
    <property type="match status" value="1"/>
</dbReference>
<comment type="subcellular location">
    <subcellularLocation>
        <location evidence="1">Cell projection</location>
        <location evidence="1">Cilium</location>
    </subcellularLocation>
    <subcellularLocation>
        <location evidence="2">Cytoplasm</location>
    </subcellularLocation>
</comment>
<dbReference type="Gene3D" id="1.20.1520.10">
    <property type="entry name" value="ADP-ribosylation factor-like 2-binding protein, domain"/>
    <property type="match status" value="1"/>
</dbReference>
<dbReference type="GO" id="GO:0005929">
    <property type="term" value="C:cilium"/>
    <property type="evidence" value="ECO:0007669"/>
    <property type="project" value="UniProtKB-SubCell"/>
</dbReference>
<evidence type="ECO:0000256" key="7">
    <source>
        <dbReference type="ARBA" id="ARBA00023273"/>
    </source>
</evidence>
<dbReference type="GO" id="GO:0005737">
    <property type="term" value="C:cytoplasm"/>
    <property type="evidence" value="ECO:0007669"/>
    <property type="project" value="UniProtKB-SubCell"/>
</dbReference>
<evidence type="ECO:0000256" key="5">
    <source>
        <dbReference type="ARBA" id="ARBA00023002"/>
    </source>
</evidence>
<dbReference type="InterPro" id="IPR020843">
    <property type="entry name" value="ER"/>
</dbReference>
<dbReference type="GO" id="GO:0016651">
    <property type="term" value="F:oxidoreductase activity, acting on NAD(P)H"/>
    <property type="evidence" value="ECO:0007669"/>
    <property type="project" value="TreeGrafter"/>
</dbReference>
<dbReference type="EMBL" id="CCKQ01007827">
    <property type="protein sequence ID" value="CDW79252.1"/>
    <property type="molecule type" value="Genomic_DNA"/>
</dbReference>
<dbReference type="InterPro" id="IPR042541">
    <property type="entry name" value="BART_sf"/>
</dbReference>
<dbReference type="OrthoDB" id="415383at2759"/>
<protein>
    <submittedName>
        <fullName evidence="9">Zinc-binding dehydrogenase family protein</fullName>
    </submittedName>
</protein>
<evidence type="ECO:0000259" key="8">
    <source>
        <dbReference type="SMART" id="SM00829"/>
    </source>
</evidence>
<dbReference type="Gene3D" id="3.90.180.10">
    <property type="entry name" value="Medium-chain alcohol dehydrogenases, catalytic domain"/>
    <property type="match status" value="1"/>
</dbReference>
<evidence type="ECO:0000256" key="3">
    <source>
        <dbReference type="ARBA" id="ARBA00022490"/>
    </source>
</evidence>
<keyword evidence="5" id="KW-0560">Oxidoreductase</keyword>
<dbReference type="InterPro" id="IPR013149">
    <property type="entry name" value="ADH-like_C"/>
</dbReference>
<dbReference type="Pfam" id="PF11527">
    <property type="entry name" value="ARL2_Bind_BART"/>
    <property type="match status" value="1"/>
</dbReference>
<dbReference type="AlphaFoldDB" id="A0A078ACD1"/>
<keyword evidence="4" id="KW-0521">NADP</keyword>
<organism evidence="9 10">
    <name type="scientific">Stylonychia lemnae</name>
    <name type="common">Ciliate</name>
    <dbReference type="NCBI Taxonomy" id="5949"/>
    <lineage>
        <taxon>Eukaryota</taxon>
        <taxon>Sar</taxon>
        <taxon>Alveolata</taxon>
        <taxon>Ciliophora</taxon>
        <taxon>Intramacronucleata</taxon>
        <taxon>Spirotrichea</taxon>
        <taxon>Stichotrichia</taxon>
        <taxon>Sporadotrichida</taxon>
        <taxon>Oxytrichidae</taxon>
        <taxon>Stylonychinae</taxon>
        <taxon>Stylonychia</taxon>
    </lineage>
</organism>
<keyword evidence="6" id="KW-0969">Cilium</keyword>
<reference evidence="9 10" key="1">
    <citation type="submission" date="2014-06" db="EMBL/GenBank/DDBJ databases">
        <authorList>
            <person name="Swart Estienne"/>
        </authorList>
    </citation>
    <scope>NUCLEOTIDE SEQUENCE [LARGE SCALE GENOMIC DNA]</scope>
    <source>
        <strain evidence="9 10">130c</strain>
    </source>
</reference>
<evidence type="ECO:0000256" key="1">
    <source>
        <dbReference type="ARBA" id="ARBA00004138"/>
    </source>
</evidence>
<dbReference type="InterPro" id="IPR013154">
    <property type="entry name" value="ADH-like_N"/>
</dbReference>
<evidence type="ECO:0000256" key="6">
    <source>
        <dbReference type="ARBA" id="ARBA00023069"/>
    </source>
</evidence>
<accession>A0A078ACD1</accession>
<dbReference type="PANTHER" id="PTHR48106">
    <property type="entry name" value="QUINONE OXIDOREDUCTASE PIG3-RELATED"/>
    <property type="match status" value="1"/>
</dbReference>
<keyword evidence="10" id="KW-1185">Reference proteome</keyword>
<dbReference type="GO" id="GO:0070402">
    <property type="term" value="F:NADPH binding"/>
    <property type="evidence" value="ECO:0007669"/>
    <property type="project" value="TreeGrafter"/>
</dbReference>
<name>A0A078ACD1_STYLE</name>